<name>A0A4R2L7W4_9GAMM</name>
<proteinExistence type="predicted"/>
<dbReference type="InterPro" id="IPR036412">
    <property type="entry name" value="HAD-like_sf"/>
</dbReference>
<comment type="caution">
    <text evidence="1">The sequence shown here is derived from an EMBL/GenBank/DDBJ whole genome shotgun (WGS) entry which is preliminary data.</text>
</comment>
<protein>
    <submittedName>
        <fullName evidence="1">HAD superfamily hydrolase (TIGR01509 family)/HAD superfamily hydrolase (TIGR01549 family)</fullName>
    </submittedName>
</protein>
<accession>A0A4R2L7W4</accession>
<evidence type="ECO:0000313" key="2">
    <source>
        <dbReference type="Proteomes" id="UP000295765"/>
    </source>
</evidence>
<dbReference type="AlphaFoldDB" id="A0A4R2L7W4"/>
<organism evidence="1 2">
    <name type="scientific">Plasticicumulans lactativorans</name>
    <dbReference type="NCBI Taxonomy" id="1133106"/>
    <lineage>
        <taxon>Bacteria</taxon>
        <taxon>Pseudomonadati</taxon>
        <taxon>Pseudomonadota</taxon>
        <taxon>Gammaproteobacteria</taxon>
        <taxon>Candidatus Competibacteraceae</taxon>
        <taxon>Plasticicumulans</taxon>
    </lineage>
</organism>
<dbReference type="PANTHER" id="PTHR43885:SF1">
    <property type="entry name" value="SUPERFAMILY HYDROLASE, PUTATIVE (AFU_ORTHOLOGUE AFUA_4G13290)-RELATED"/>
    <property type="match status" value="1"/>
</dbReference>
<reference evidence="1 2" key="1">
    <citation type="submission" date="2019-03" db="EMBL/GenBank/DDBJ databases">
        <title>Genomic Encyclopedia of Type Strains, Phase IV (KMG-IV): sequencing the most valuable type-strain genomes for metagenomic binning, comparative biology and taxonomic classification.</title>
        <authorList>
            <person name="Goeker M."/>
        </authorList>
    </citation>
    <scope>NUCLEOTIDE SEQUENCE [LARGE SCALE GENOMIC DNA]</scope>
    <source>
        <strain evidence="1 2">DSM 25287</strain>
    </source>
</reference>
<dbReference type="Pfam" id="PF00702">
    <property type="entry name" value="Hydrolase"/>
    <property type="match status" value="1"/>
</dbReference>
<dbReference type="SFLD" id="SFLDS00003">
    <property type="entry name" value="Haloacid_Dehalogenase"/>
    <property type="match status" value="1"/>
</dbReference>
<dbReference type="Proteomes" id="UP000295765">
    <property type="component" value="Unassembled WGS sequence"/>
</dbReference>
<dbReference type="SFLD" id="SFLDG01129">
    <property type="entry name" value="C1.5:_HAD__Beta-PGM__Phosphata"/>
    <property type="match status" value="1"/>
</dbReference>
<dbReference type="Gene3D" id="1.10.260.80">
    <property type="match status" value="1"/>
</dbReference>
<dbReference type="SUPFAM" id="SSF56784">
    <property type="entry name" value="HAD-like"/>
    <property type="match status" value="1"/>
</dbReference>
<gene>
    <name evidence="1" type="ORF">EV699_11525</name>
</gene>
<dbReference type="OrthoDB" id="5623813at2"/>
<keyword evidence="1" id="KW-0378">Hydrolase</keyword>
<dbReference type="InterPro" id="IPR023214">
    <property type="entry name" value="HAD_sf"/>
</dbReference>
<keyword evidence="2" id="KW-1185">Reference proteome</keyword>
<evidence type="ECO:0000313" key="1">
    <source>
        <dbReference type="EMBL" id="TCO80249.1"/>
    </source>
</evidence>
<dbReference type="GO" id="GO:0016787">
    <property type="term" value="F:hydrolase activity"/>
    <property type="evidence" value="ECO:0007669"/>
    <property type="project" value="UniProtKB-KW"/>
</dbReference>
<dbReference type="Gene3D" id="3.40.50.1000">
    <property type="entry name" value="HAD superfamily/HAD-like"/>
    <property type="match status" value="1"/>
</dbReference>
<dbReference type="NCBIfam" id="TIGR01549">
    <property type="entry name" value="HAD-SF-IA-v1"/>
    <property type="match status" value="1"/>
</dbReference>
<dbReference type="InterPro" id="IPR006439">
    <property type="entry name" value="HAD-SF_hydro_IA"/>
</dbReference>
<dbReference type="EMBL" id="SLWY01000015">
    <property type="protein sequence ID" value="TCO80249.1"/>
    <property type="molecule type" value="Genomic_DNA"/>
</dbReference>
<dbReference type="CDD" id="cd01427">
    <property type="entry name" value="HAD_like"/>
    <property type="match status" value="1"/>
</dbReference>
<dbReference type="NCBIfam" id="TIGR01509">
    <property type="entry name" value="HAD-SF-IA-v3"/>
    <property type="match status" value="1"/>
</dbReference>
<dbReference type="PANTHER" id="PTHR43885">
    <property type="entry name" value="HALOACID DEHALOGENASE-LIKE HYDROLASE"/>
    <property type="match status" value="1"/>
</dbReference>
<dbReference type="RefSeq" id="WP_132543778.1">
    <property type="nucleotide sequence ID" value="NZ_SLWY01000015.1"/>
</dbReference>
<sequence>MPRATPLDRAHWIFDLDGTLTEAVHDFAAIRRRLGIPAGIDILAYLDHQPPARARALHAQLDAIEHAYAGQATAAPGCHALLAALARRGVRLGIVTRNTRAVAHAVLRRIGVAAYFDAEHVLGRGEAIPKPHPDGVQQLMRRWNAGGDEVLVVGDYLYDLLSGRAAGAATVHVDRSGSWAWPEHADLCVASLDELALRLDR</sequence>